<dbReference type="PANTHER" id="PTHR42971:SF1">
    <property type="entry name" value="TRNA (CYTIDINE(34)-2'-O)-METHYLTRANSFERASE"/>
    <property type="match status" value="1"/>
</dbReference>
<dbReference type="InterPro" id="IPR029026">
    <property type="entry name" value="tRNA_m1G_MTases_N"/>
</dbReference>
<dbReference type="InterPro" id="IPR016914">
    <property type="entry name" value="TrmL"/>
</dbReference>
<feature type="binding site" evidence="6">
    <location>
        <position position="101"/>
    </location>
    <ligand>
        <name>S-adenosyl-L-methionine</name>
        <dbReference type="ChEBI" id="CHEBI:59789"/>
    </ligand>
</feature>
<comment type="caution">
    <text evidence="8">The sequence shown here is derived from an EMBL/GenBank/DDBJ whole genome shotgun (WGS) entry which is preliminary data.</text>
</comment>
<evidence type="ECO:0000313" key="9">
    <source>
        <dbReference type="Proteomes" id="UP001597389"/>
    </source>
</evidence>
<comment type="similarity">
    <text evidence="6">Belongs to the class IV-like SAM-binding methyltransferase superfamily. RNA methyltransferase TrmH family. TrmL subfamily.</text>
</comment>
<gene>
    <name evidence="8" type="ORF">ACFSW8_07710</name>
</gene>
<evidence type="ECO:0000256" key="5">
    <source>
        <dbReference type="ARBA" id="ARBA00022694"/>
    </source>
</evidence>
<comment type="function">
    <text evidence="6">Could methylate the ribose at the nucleotide 34 wobble position in tRNA.</text>
</comment>
<dbReference type="InterPro" id="IPR029028">
    <property type="entry name" value="Alpha/beta_knot_MTases"/>
</dbReference>
<evidence type="ECO:0000256" key="2">
    <source>
        <dbReference type="ARBA" id="ARBA00022603"/>
    </source>
</evidence>
<reference evidence="9" key="1">
    <citation type="journal article" date="2019" name="Int. J. Syst. Evol. Microbiol.">
        <title>The Global Catalogue of Microorganisms (GCM) 10K type strain sequencing project: providing services to taxonomists for standard genome sequencing and annotation.</title>
        <authorList>
            <consortium name="The Broad Institute Genomics Platform"/>
            <consortium name="The Broad Institute Genome Sequencing Center for Infectious Disease"/>
            <person name="Wu L."/>
            <person name="Ma J."/>
        </authorList>
    </citation>
    <scope>NUCLEOTIDE SEQUENCE [LARGE SCALE GENOMIC DNA]</scope>
    <source>
        <strain evidence="9">CCUG 57942</strain>
    </source>
</reference>
<keyword evidence="4 6" id="KW-0949">S-adenosyl-L-methionine</keyword>
<evidence type="ECO:0000313" key="8">
    <source>
        <dbReference type="EMBL" id="MFD2158778.1"/>
    </source>
</evidence>
<evidence type="ECO:0000256" key="6">
    <source>
        <dbReference type="HAMAP-Rule" id="MF_01885"/>
    </source>
</evidence>
<keyword evidence="3 6" id="KW-0808">Transferase</keyword>
<organism evidence="8 9">
    <name type="scientific">Rubritalea tangerina</name>
    <dbReference type="NCBI Taxonomy" id="430798"/>
    <lineage>
        <taxon>Bacteria</taxon>
        <taxon>Pseudomonadati</taxon>
        <taxon>Verrucomicrobiota</taxon>
        <taxon>Verrucomicrobiia</taxon>
        <taxon>Verrucomicrobiales</taxon>
        <taxon>Rubritaleaceae</taxon>
        <taxon>Rubritalea</taxon>
    </lineage>
</organism>
<name>A0ABW4ZA03_9BACT</name>
<protein>
    <recommendedName>
        <fullName evidence="6">Putative tRNA (cytidine(34)-2'-O)-methyltransferase</fullName>
        <ecNumber evidence="6">2.1.1.207</ecNumber>
    </recommendedName>
    <alternativeName>
        <fullName evidence="6">tRNA (cytidine/uridine-2'-O-)-methyltransferase</fullName>
    </alternativeName>
</protein>
<keyword evidence="2 6" id="KW-0489">Methyltransferase</keyword>
<comment type="catalytic activity">
    <reaction evidence="6">
        <text>cytidine(34) in tRNA + S-adenosyl-L-methionine = 2'-O-methylcytidine(34) in tRNA + S-adenosyl-L-homocysteine + H(+)</text>
        <dbReference type="Rhea" id="RHEA:43084"/>
        <dbReference type="Rhea" id="RHEA-COMP:10331"/>
        <dbReference type="Rhea" id="RHEA-COMP:10332"/>
        <dbReference type="ChEBI" id="CHEBI:15378"/>
        <dbReference type="ChEBI" id="CHEBI:57856"/>
        <dbReference type="ChEBI" id="CHEBI:59789"/>
        <dbReference type="ChEBI" id="CHEBI:74495"/>
        <dbReference type="ChEBI" id="CHEBI:82748"/>
        <dbReference type="EC" id="2.1.1.207"/>
    </reaction>
</comment>
<keyword evidence="9" id="KW-1185">Reference proteome</keyword>
<evidence type="ECO:0000256" key="4">
    <source>
        <dbReference type="ARBA" id="ARBA00022691"/>
    </source>
</evidence>
<accession>A0ABW4ZA03</accession>
<keyword evidence="5 6" id="KW-0819">tRNA processing</keyword>
<comment type="subcellular location">
    <subcellularLocation>
        <location evidence="6">Cytoplasm</location>
    </subcellularLocation>
</comment>
<dbReference type="Proteomes" id="UP001597389">
    <property type="component" value="Unassembled WGS sequence"/>
</dbReference>
<feature type="binding site" evidence="6">
    <location>
        <position position="122"/>
    </location>
    <ligand>
        <name>S-adenosyl-L-methionine</name>
        <dbReference type="ChEBI" id="CHEBI:59789"/>
    </ligand>
</feature>
<dbReference type="HAMAP" id="MF_01885">
    <property type="entry name" value="tRNA_methyltr_TrmL"/>
    <property type="match status" value="1"/>
</dbReference>
<feature type="binding site" evidence="6">
    <location>
        <position position="79"/>
    </location>
    <ligand>
        <name>S-adenosyl-L-methionine</name>
        <dbReference type="ChEBI" id="CHEBI:59789"/>
    </ligand>
</feature>
<dbReference type="CDD" id="cd18094">
    <property type="entry name" value="SpoU-like_TrmL"/>
    <property type="match status" value="1"/>
</dbReference>
<dbReference type="InterPro" id="IPR001537">
    <property type="entry name" value="SpoU_MeTrfase"/>
</dbReference>
<feature type="binding site" evidence="6">
    <location>
        <position position="131"/>
    </location>
    <ligand>
        <name>S-adenosyl-L-methionine</name>
        <dbReference type="ChEBI" id="CHEBI:59789"/>
    </ligand>
</feature>
<feature type="domain" description="tRNA/rRNA methyltransferase SpoU type" evidence="7">
    <location>
        <begin position="2"/>
        <end position="143"/>
    </location>
</feature>
<evidence type="ECO:0000256" key="3">
    <source>
        <dbReference type="ARBA" id="ARBA00022679"/>
    </source>
</evidence>
<dbReference type="SUPFAM" id="SSF75217">
    <property type="entry name" value="alpha/beta knot"/>
    <property type="match status" value="1"/>
</dbReference>
<evidence type="ECO:0000256" key="1">
    <source>
        <dbReference type="ARBA" id="ARBA00022490"/>
    </source>
</evidence>
<dbReference type="EC" id="2.1.1.207" evidence="6"/>
<comment type="catalytic activity">
    <reaction evidence="6">
        <text>5-carboxymethylaminomethyluridine(34) in tRNA(Leu) + S-adenosyl-L-methionine = 5-carboxymethylaminomethyl-2'-O-methyluridine(34) in tRNA(Leu) + S-adenosyl-L-homocysteine + H(+)</text>
        <dbReference type="Rhea" id="RHEA:43088"/>
        <dbReference type="Rhea" id="RHEA-COMP:10333"/>
        <dbReference type="Rhea" id="RHEA-COMP:10334"/>
        <dbReference type="ChEBI" id="CHEBI:15378"/>
        <dbReference type="ChEBI" id="CHEBI:57856"/>
        <dbReference type="ChEBI" id="CHEBI:59789"/>
        <dbReference type="ChEBI" id="CHEBI:74508"/>
        <dbReference type="ChEBI" id="CHEBI:74511"/>
        <dbReference type="EC" id="2.1.1.207"/>
    </reaction>
</comment>
<evidence type="ECO:0000259" key="7">
    <source>
        <dbReference type="Pfam" id="PF00588"/>
    </source>
</evidence>
<dbReference type="Pfam" id="PF00588">
    <property type="entry name" value="SpoU_methylase"/>
    <property type="match status" value="1"/>
</dbReference>
<dbReference type="PIRSF" id="PIRSF029256">
    <property type="entry name" value="SpoU_TrmH_prd"/>
    <property type="match status" value="1"/>
</dbReference>
<dbReference type="RefSeq" id="WP_377088225.1">
    <property type="nucleotide sequence ID" value="NZ_JBHSJL010000014.1"/>
</dbReference>
<proteinExistence type="inferred from homology"/>
<dbReference type="Gene3D" id="3.40.1280.10">
    <property type="match status" value="1"/>
</dbReference>
<dbReference type="PANTHER" id="PTHR42971">
    <property type="entry name" value="TRNA (CYTIDINE(34)-2'-O)-METHYLTRANSFERASE"/>
    <property type="match status" value="1"/>
</dbReference>
<dbReference type="EMBL" id="JBHUJB010000033">
    <property type="protein sequence ID" value="MFD2158778.1"/>
    <property type="molecule type" value="Genomic_DNA"/>
</dbReference>
<sequence length="153" mass="17313">MFNIVMVHPEIPHNTGAAGRLALATGARLHLVKPLGFDIDEKTVRRAGLDYWKDVDIMEWESWEAFIASVEDCSRMFLLTTKASQHHWDVQFQKGDYLLFGRETRGLDEALIEKYQDTAVKIPMVEGSTRSLNLATAVAIVLYEGMRQVSVES</sequence>
<keyword evidence="1 6" id="KW-0963">Cytoplasm</keyword>